<name>A0A0J1FTB6_9FIRM</name>
<evidence type="ECO:0000313" key="2">
    <source>
        <dbReference type="Proteomes" id="UP000036356"/>
    </source>
</evidence>
<accession>A0A0J1FTB6</accession>
<dbReference type="PATRIC" id="fig|476652.3.peg.1419"/>
<dbReference type="EMBL" id="LDZY01000004">
    <property type="protein sequence ID" value="KLU66715.1"/>
    <property type="molecule type" value="Genomic_DNA"/>
</dbReference>
<protein>
    <recommendedName>
        <fullName evidence="3">HTH cro/C1-type domain-containing protein</fullName>
    </recommendedName>
</protein>
<keyword evidence="2" id="KW-1185">Reference proteome</keyword>
<dbReference type="STRING" id="476652.DEAC_c13830"/>
<sequence length="93" mass="10810">MTKKKQQKYLELSALKGLIREKKSSYDKLSTELGITTNNFCDKINGFQLFDVKEVDTLSDLLDIKQTELNRYFFPHKLSGSTLKEYLSKKKVV</sequence>
<gene>
    <name evidence="1" type="ORF">DEAC_c13830</name>
</gene>
<evidence type="ECO:0008006" key="3">
    <source>
        <dbReference type="Google" id="ProtNLM"/>
    </source>
</evidence>
<organism evidence="1 2">
    <name type="scientific">Desulfosporosinus acididurans</name>
    <dbReference type="NCBI Taxonomy" id="476652"/>
    <lineage>
        <taxon>Bacteria</taxon>
        <taxon>Bacillati</taxon>
        <taxon>Bacillota</taxon>
        <taxon>Clostridia</taxon>
        <taxon>Eubacteriales</taxon>
        <taxon>Desulfitobacteriaceae</taxon>
        <taxon>Desulfosporosinus</taxon>
    </lineage>
</organism>
<evidence type="ECO:0000313" key="1">
    <source>
        <dbReference type="EMBL" id="KLU66715.1"/>
    </source>
</evidence>
<dbReference type="Proteomes" id="UP000036356">
    <property type="component" value="Unassembled WGS sequence"/>
</dbReference>
<proteinExistence type="predicted"/>
<dbReference type="RefSeq" id="WP_047809259.1">
    <property type="nucleotide sequence ID" value="NZ_LDZY01000004.1"/>
</dbReference>
<reference evidence="1 2" key="1">
    <citation type="submission" date="2015-06" db="EMBL/GenBank/DDBJ databases">
        <title>Draft genome of the moderately acidophilic sulfate reducer Candidatus Desulfosporosinus acididurans strain M1.</title>
        <authorList>
            <person name="Poehlein A."/>
            <person name="Petzsch P."/>
            <person name="Johnson B.D."/>
            <person name="Schloemann M."/>
            <person name="Daniel R."/>
            <person name="Muehling M."/>
        </authorList>
    </citation>
    <scope>NUCLEOTIDE SEQUENCE [LARGE SCALE GENOMIC DNA]</scope>
    <source>
        <strain evidence="1 2">M1</strain>
    </source>
</reference>
<dbReference type="AlphaFoldDB" id="A0A0J1FTB6"/>
<comment type="caution">
    <text evidence="1">The sequence shown here is derived from an EMBL/GenBank/DDBJ whole genome shotgun (WGS) entry which is preliminary data.</text>
</comment>